<reference evidence="7" key="1">
    <citation type="submission" date="2014-07" db="EMBL/GenBank/DDBJ databases">
        <authorList>
            <person name="Martin A.A"/>
            <person name="De Silva N."/>
        </authorList>
    </citation>
    <scope>NUCLEOTIDE SEQUENCE</scope>
</reference>
<proteinExistence type="predicted"/>
<dbReference type="STRING" id="75913.A0A0K0G4K9"/>
<dbReference type="SMART" id="SM00228">
    <property type="entry name" value="PDZ"/>
    <property type="match status" value="1"/>
</dbReference>
<dbReference type="GO" id="GO:0043197">
    <property type="term" value="C:dendritic spine"/>
    <property type="evidence" value="ECO:0007669"/>
    <property type="project" value="TreeGrafter"/>
</dbReference>
<dbReference type="GO" id="GO:0045211">
    <property type="term" value="C:postsynaptic membrane"/>
    <property type="evidence" value="ECO:0007669"/>
    <property type="project" value="TreeGrafter"/>
</dbReference>
<dbReference type="Proteomes" id="UP000035680">
    <property type="component" value="Unassembled WGS sequence"/>
</dbReference>
<sequence>MNNVTVTEDNEHINVQIFVPELKFQKCLCVHLNEIVWDIKQKLLATLPQPLPQAFNFGLFLPPCDGRAGKFLLEDRPIQDYPFHDCVPYLELKYKKRVYRMLRLDEKSLKQLHSKSNLKKFMDFVQSRNSAKVEKFCHQGLDPNFHDVNGETPLTLAAGIQDNRDVIIQLVGGGAHLDFRNSEGQTGLHKAAFLSLVGNVKTMLELGASPSYKDPIGLTPLYYSMLTTESDDRITEMLLAEASEIGVTDMHGNHEIHQACKNGLTKHVEHLLYYGANANAQNINGNTPLHVCSVNNKPECARVLLFRGANVNIQNNQGQTALHVAQLIGNQQVVEVILHYNPASVVPYRSTPKYNTKRRIPSSTISRRRSLSQVSISSSMQSENFYRAPSQMSNSVSASRLSSINMKNNMDDQLSNDSSSITLIPSSSPSLHSGNQTTYSSNRTDYGTLKRYTQDKILPTPPGFEANIPRILVIPRGPKGFGFILRGVKNLEENEVFEPTPLVPGLQFFEGVDMAGMAMKAGLIPGDFLLEINGIDVRRASHEQVVQMIQMVQETITLKVITVDSSTYNNHFSTLNHNTLRRSVHYGVVSRQPPPPPLRHPSTSLSAARGISMQQHILPCSSMKLPNYNHMTQRRISAAELENLMARRNMPFQMCTPNINNYDMSDLISNSNEYASSNVKKFNSVADMKRKKQVRASMNTSIYEASIESQKSHCGVPQHYQQSYYGYESHSIHPNESNDSRNYYGDNQHMNIKQSKSSPEVNQHYIYDGDNYNQSKNYRVHGVGRKSSISSNSEYSKTYKTTLRPKTPPPPPPISNLMDEEDDNEPPKIPQIDYNDFDSDETDNEPKIIYQSAQSTVIKTHLPNNNIYPEENKKASSTKFGSGVPPPPPPLPNNLLKKTPTTKKNDDKSSNNTTKSIGISTALLTTVKLNSVSTNSNNLDSKVPQVKKIGKRLDFDSDLRNALARRRQKVCVEDEDGDDNGKSNESLDNIGALSLKESVRENVENQQNKLSVNVMGKSSNNCLTQKKDSGYTSSRTSLEPSENGDDGHHGEIHEKSDNIINKNNIKSNTVSLISQQIEESCNEISSLNIGKNYNPTVKINFASETKNGNNMSYVSTTYVYEQKIESPTSGKSIEGSIKTPPVDYDEPDSGHGDSDQDDKPHILNGYKNKDLINWTVMDVIDWLTSIRMSEYSRNFQKRNIRGADLMIFDRTKFTQLGVTRIAHRQCMEQSLRSFNSNVA</sequence>
<dbReference type="InterPro" id="IPR001660">
    <property type="entry name" value="SAM"/>
</dbReference>
<evidence type="ECO:0000259" key="5">
    <source>
        <dbReference type="PROSITE" id="PS50105"/>
    </source>
</evidence>
<dbReference type="InterPro" id="IPR036034">
    <property type="entry name" value="PDZ_sf"/>
</dbReference>
<keyword evidence="1" id="KW-0770">Synapse</keyword>
<protein>
    <submittedName>
        <fullName evidence="8">SH3 and multiple ankyrin repeat domains protein</fullName>
    </submittedName>
</protein>
<dbReference type="InterPro" id="IPR002110">
    <property type="entry name" value="Ankyrin_rpt"/>
</dbReference>
<feature type="compositionally biased region" description="Low complexity" evidence="4">
    <location>
        <begin position="787"/>
        <end position="805"/>
    </location>
</feature>
<feature type="repeat" description="ANK" evidence="3">
    <location>
        <begin position="183"/>
        <end position="215"/>
    </location>
</feature>
<dbReference type="SUPFAM" id="SSF50156">
    <property type="entry name" value="PDZ domain-like"/>
    <property type="match status" value="1"/>
</dbReference>
<feature type="domain" description="PDZ" evidence="6">
    <location>
        <begin position="471"/>
        <end position="564"/>
    </location>
</feature>
<feature type="compositionally biased region" description="Basic and acidic residues" evidence="4">
    <location>
        <begin position="1045"/>
        <end position="1057"/>
    </location>
</feature>
<keyword evidence="7" id="KW-1185">Reference proteome</keyword>
<feature type="domain" description="SAM" evidence="5">
    <location>
        <begin position="1174"/>
        <end position="1237"/>
    </location>
</feature>
<evidence type="ECO:0000256" key="1">
    <source>
        <dbReference type="ARBA" id="ARBA00023018"/>
    </source>
</evidence>
<dbReference type="PROSITE" id="PS50088">
    <property type="entry name" value="ANK_REPEAT"/>
    <property type="match status" value="5"/>
</dbReference>
<dbReference type="SUPFAM" id="SSF48403">
    <property type="entry name" value="Ankyrin repeat"/>
    <property type="match status" value="1"/>
</dbReference>
<feature type="compositionally biased region" description="Basic and acidic residues" evidence="4">
    <location>
        <begin position="1148"/>
        <end position="1161"/>
    </location>
</feature>
<dbReference type="CDD" id="cd06746">
    <property type="entry name" value="PDZ_SHANK1_3-like"/>
    <property type="match status" value="1"/>
</dbReference>
<name>A0A0K0G4K9_STRVS</name>
<dbReference type="Gene3D" id="1.10.150.50">
    <property type="entry name" value="Transcription Factor, Ets-1"/>
    <property type="match status" value="1"/>
</dbReference>
<dbReference type="PANTHER" id="PTHR24135:SF28">
    <property type="entry name" value="LD13733P"/>
    <property type="match status" value="1"/>
</dbReference>
<dbReference type="Gene3D" id="1.25.40.20">
    <property type="entry name" value="Ankyrin repeat-containing domain"/>
    <property type="match status" value="1"/>
</dbReference>
<dbReference type="Pfam" id="PF12796">
    <property type="entry name" value="Ank_2"/>
    <property type="match status" value="2"/>
</dbReference>
<evidence type="ECO:0000256" key="4">
    <source>
        <dbReference type="SAM" id="MobiDB-lite"/>
    </source>
</evidence>
<evidence type="ECO:0000259" key="6">
    <source>
        <dbReference type="PROSITE" id="PS50106"/>
    </source>
</evidence>
<feature type="region of interest" description="Disordered" evidence="4">
    <location>
        <begin position="408"/>
        <end position="443"/>
    </location>
</feature>
<dbReference type="Gene3D" id="2.30.42.10">
    <property type="match status" value="1"/>
</dbReference>
<feature type="region of interest" description="Disordered" evidence="4">
    <location>
        <begin position="1004"/>
        <end position="1057"/>
    </location>
</feature>
<feature type="repeat" description="ANK" evidence="3">
    <location>
        <begin position="317"/>
        <end position="338"/>
    </location>
</feature>
<dbReference type="InterPro" id="IPR036770">
    <property type="entry name" value="Ankyrin_rpt-contain_sf"/>
</dbReference>
<feature type="region of interest" description="Disordered" evidence="4">
    <location>
        <begin position="732"/>
        <end position="843"/>
    </location>
</feature>
<dbReference type="SMART" id="SM00454">
    <property type="entry name" value="SAM"/>
    <property type="match status" value="1"/>
</dbReference>
<dbReference type="PROSITE" id="PS50106">
    <property type="entry name" value="PDZ"/>
    <property type="match status" value="1"/>
</dbReference>
<dbReference type="InterPro" id="IPR041489">
    <property type="entry name" value="PDZ_6"/>
</dbReference>
<dbReference type="AlphaFoldDB" id="A0A0K0G4K9"/>
<comment type="subcellular location">
    <subcellularLocation>
        <location evidence="2">Postsynaptic density</location>
    </subcellularLocation>
</comment>
<dbReference type="Pfam" id="PF00536">
    <property type="entry name" value="SAM_1"/>
    <property type="match status" value="1"/>
</dbReference>
<evidence type="ECO:0000256" key="2">
    <source>
        <dbReference type="ARBA" id="ARBA00034105"/>
    </source>
</evidence>
<organism evidence="7 8">
    <name type="scientific">Strongyloides venezuelensis</name>
    <name type="common">Threadworm</name>
    <dbReference type="NCBI Taxonomy" id="75913"/>
    <lineage>
        <taxon>Eukaryota</taxon>
        <taxon>Metazoa</taxon>
        <taxon>Ecdysozoa</taxon>
        <taxon>Nematoda</taxon>
        <taxon>Chromadorea</taxon>
        <taxon>Rhabditida</taxon>
        <taxon>Tylenchina</taxon>
        <taxon>Panagrolaimomorpha</taxon>
        <taxon>Strongyloidoidea</taxon>
        <taxon>Strongyloididae</taxon>
        <taxon>Strongyloides</taxon>
    </lineage>
</organism>
<dbReference type="GO" id="GO:0035255">
    <property type="term" value="F:ionotropic glutamate receptor binding"/>
    <property type="evidence" value="ECO:0007669"/>
    <property type="project" value="TreeGrafter"/>
</dbReference>
<feature type="compositionally biased region" description="Polar residues" evidence="4">
    <location>
        <begin position="748"/>
        <end position="761"/>
    </location>
</feature>
<dbReference type="InterPro" id="IPR001478">
    <property type="entry name" value="PDZ"/>
</dbReference>
<dbReference type="GO" id="GO:0030160">
    <property type="term" value="F:synaptic receptor adaptor activity"/>
    <property type="evidence" value="ECO:0007669"/>
    <property type="project" value="TreeGrafter"/>
</dbReference>
<feature type="compositionally biased region" description="Polar residues" evidence="4">
    <location>
        <begin position="408"/>
        <end position="417"/>
    </location>
</feature>
<feature type="region of interest" description="Disordered" evidence="4">
    <location>
        <begin position="1128"/>
        <end position="1162"/>
    </location>
</feature>
<dbReference type="InterPro" id="IPR013761">
    <property type="entry name" value="SAM/pointed_sf"/>
</dbReference>
<dbReference type="CDD" id="cd17091">
    <property type="entry name" value="FERM_F0_SHANK"/>
    <property type="match status" value="1"/>
</dbReference>
<dbReference type="SUPFAM" id="SSF47769">
    <property type="entry name" value="SAM/Pointed domain"/>
    <property type="match status" value="1"/>
</dbReference>
<evidence type="ECO:0000313" key="7">
    <source>
        <dbReference type="Proteomes" id="UP000035680"/>
    </source>
</evidence>
<dbReference type="Pfam" id="PF17820">
    <property type="entry name" value="PDZ_6"/>
    <property type="match status" value="1"/>
</dbReference>
<feature type="region of interest" description="Disordered" evidence="4">
    <location>
        <begin position="970"/>
        <end position="989"/>
    </location>
</feature>
<feature type="region of interest" description="Disordered" evidence="4">
    <location>
        <begin position="861"/>
        <end position="915"/>
    </location>
</feature>
<dbReference type="InterPro" id="IPR051569">
    <property type="entry name" value="SHANK"/>
</dbReference>
<feature type="repeat" description="ANK" evidence="3">
    <location>
        <begin position="251"/>
        <end position="283"/>
    </location>
</feature>
<dbReference type="SMART" id="SM00248">
    <property type="entry name" value="ANK"/>
    <property type="match status" value="6"/>
</dbReference>
<feature type="repeat" description="ANK" evidence="3">
    <location>
        <begin position="284"/>
        <end position="316"/>
    </location>
</feature>
<dbReference type="WBParaSite" id="SVE_1967000.1">
    <property type="protein sequence ID" value="SVE_1967000.1"/>
    <property type="gene ID" value="SVE_1967000"/>
</dbReference>
<feature type="compositionally biased region" description="Polar residues" evidence="4">
    <location>
        <begin position="1004"/>
        <end position="1040"/>
    </location>
</feature>
<feature type="compositionally biased region" description="Polar residues" evidence="4">
    <location>
        <begin position="434"/>
        <end position="443"/>
    </location>
</feature>
<dbReference type="GO" id="GO:0014069">
    <property type="term" value="C:postsynaptic density"/>
    <property type="evidence" value="ECO:0007669"/>
    <property type="project" value="UniProtKB-SubCell"/>
</dbReference>
<dbReference type="PROSITE" id="PS50297">
    <property type="entry name" value="ANK_REP_REGION"/>
    <property type="match status" value="3"/>
</dbReference>
<reference evidence="8" key="2">
    <citation type="submission" date="2015-08" db="UniProtKB">
        <authorList>
            <consortium name="WormBaseParasite"/>
        </authorList>
    </citation>
    <scope>IDENTIFICATION</scope>
</reference>
<evidence type="ECO:0000256" key="3">
    <source>
        <dbReference type="PROSITE-ProRule" id="PRU00023"/>
    </source>
</evidence>
<accession>A0A0K0G4K9</accession>
<dbReference type="PANTHER" id="PTHR24135">
    <property type="entry name" value="SH3 AND MULTIPLE ANKYRIN REPEAT DOMAINS PROTEIN"/>
    <property type="match status" value="1"/>
</dbReference>
<keyword evidence="3" id="KW-0040">ANK repeat</keyword>
<feature type="compositionally biased region" description="Low complexity" evidence="4">
    <location>
        <begin position="418"/>
        <end position="433"/>
    </location>
</feature>
<evidence type="ECO:0000313" key="8">
    <source>
        <dbReference type="WBParaSite" id="SVE_1967000.1"/>
    </source>
</evidence>
<dbReference type="PROSITE" id="PS50105">
    <property type="entry name" value="SAM_DOMAIN"/>
    <property type="match status" value="1"/>
</dbReference>
<feature type="repeat" description="ANK" evidence="3">
    <location>
        <begin position="149"/>
        <end position="182"/>
    </location>
</feature>